<proteinExistence type="predicted"/>
<dbReference type="RefSeq" id="WP_107586358.1">
    <property type="nucleotide sequence ID" value="NZ_PZJJ01000055.1"/>
</dbReference>
<dbReference type="EMBL" id="PZJJ01000055">
    <property type="protein sequence ID" value="PTL37394.1"/>
    <property type="molecule type" value="Genomic_DNA"/>
</dbReference>
<evidence type="ECO:0000313" key="1">
    <source>
        <dbReference type="EMBL" id="PTL37394.1"/>
    </source>
</evidence>
<name>A0A2T4U1Y1_9BACI</name>
<sequence length="144" mass="16605">MEQQQKISTENQLHLQTSGSIKRGKETIFHTDSCVELDGLTWAVWGGAAEKGIQMNIWIKDYNYGALRCSTEQSFPGNSPYNIAAYPAPQWTVLEYDTGTYRYAFNFNETPARFPEGCRVEMEHTSETEEEIHYSIRLRGRDLR</sequence>
<keyword evidence="2" id="KW-1185">Reference proteome</keyword>
<organism evidence="1 2">
    <name type="scientific">Alkalicoccus saliphilus</name>
    <dbReference type="NCBI Taxonomy" id="200989"/>
    <lineage>
        <taxon>Bacteria</taxon>
        <taxon>Bacillati</taxon>
        <taxon>Bacillota</taxon>
        <taxon>Bacilli</taxon>
        <taxon>Bacillales</taxon>
        <taxon>Bacillaceae</taxon>
        <taxon>Alkalicoccus</taxon>
    </lineage>
</organism>
<dbReference type="AlphaFoldDB" id="A0A2T4U1Y1"/>
<evidence type="ECO:0000313" key="2">
    <source>
        <dbReference type="Proteomes" id="UP000240509"/>
    </source>
</evidence>
<dbReference type="OrthoDB" id="9873408at2"/>
<dbReference type="Proteomes" id="UP000240509">
    <property type="component" value="Unassembled WGS sequence"/>
</dbReference>
<gene>
    <name evidence="1" type="ORF">C6Y45_16680</name>
</gene>
<comment type="caution">
    <text evidence="1">The sequence shown here is derived from an EMBL/GenBank/DDBJ whole genome shotgun (WGS) entry which is preliminary data.</text>
</comment>
<reference evidence="1 2" key="1">
    <citation type="submission" date="2018-03" db="EMBL/GenBank/DDBJ databases">
        <title>Alkalicoccus saliphilus sp. nov., isolated from a mineral pool.</title>
        <authorList>
            <person name="Zhao B."/>
        </authorList>
    </citation>
    <scope>NUCLEOTIDE SEQUENCE [LARGE SCALE GENOMIC DNA]</scope>
    <source>
        <strain evidence="1 2">6AG</strain>
    </source>
</reference>
<protein>
    <submittedName>
        <fullName evidence="1">Uncharacterized protein</fullName>
    </submittedName>
</protein>
<accession>A0A2T4U1Y1</accession>